<dbReference type="EMBL" id="JAFMOW010000047">
    <property type="protein sequence ID" value="MBU9854068.1"/>
    <property type="molecule type" value="Genomic_DNA"/>
</dbReference>
<accession>A0ABS6LPM0</accession>
<dbReference type="PROSITE" id="PS50975">
    <property type="entry name" value="ATP_GRASP"/>
    <property type="match status" value="1"/>
</dbReference>
<feature type="domain" description="ATP-grasp" evidence="2">
    <location>
        <begin position="95"/>
        <end position="285"/>
    </location>
</feature>
<keyword evidence="1" id="KW-0067">ATP-binding</keyword>
<dbReference type="InterPro" id="IPR011761">
    <property type="entry name" value="ATP-grasp"/>
</dbReference>
<name>A0ABS6LPM0_9GAMM</name>
<evidence type="ECO:0000313" key="3">
    <source>
        <dbReference type="EMBL" id="MBU9854068.1"/>
    </source>
</evidence>
<dbReference type="Pfam" id="PF15632">
    <property type="entry name" value="ATPgrasp_Ter"/>
    <property type="match status" value="1"/>
</dbReference>
<reference evidence="3 4" key="1">
    <citation type="submission" date="2021-03" db="EMBL/GenBank/DDBJ databases">
        <title>Five novel Rahnella species.</title>
        <authorList>
            <person name="Brady C."/>
            <person name="Asselin J."/>
            <person name="Beer S."/>
            <person name="Bruberg M.B."/>
            <person name="Crampton B."/>
            <person name="Venter S."/>
            <person name="Arnold D."/>
            <person name="Denman S."/>
        </authorList>
    </citation>
    <scope>NUCLEOTIDE SEQUENCE [LARGE SCALE GENOMIC DNA]</scope>
    <source>
        <strain evidence="3 4">H11b</strain>
    </source>
</reference>
<comment type="caution">
    <text evidence="3">The sequence shown here is derived from an EMBL/GenBank/DDBJ whole genome shotgun (WGS) entry which is preliminary data.</text>
</comment>
<keyword evidence="1" id="KW-0547">Nucleotide-binding</keyword>
<keyword evidence="4" id="KW-1185">Reference proteome</keyword>
<evidence type="ECO:0000259" key="2">
    <source>
        <dbReference type="PROSITE" id="PS50975"/>
    </source>
</evidence>
<dbReference type="CDD" id="cd01427">
    <property type="entry name" value="HAD_like"/>
    <property type="match status" value="1"/>
</dbReference>
<dbReference type="RefSeq" id="WP_217171766.1">
    <property type="nucleotide sequence ID" value="NZ_JAFMOW010000047.1"/>
</dbReference>
<organism evidence="3 4">
    <name type="scientific">Rahnella bonaserana</name>
    <dbReference type="NCBI Taxonomy" id="2816248"/>
    <lineage>
        <taxon>Bacteria</taxon>
        <taxon>Pseudomonadati</taxon>
        <taxon>Pseudomonadota</taxon>
        <taxon>Gammaproteobacteria</taxon>
        <taxon>Enterobacterales</taxon>
        <taxon>Yersiniaceae</taxon>
        <taxon>Rahnella</taxon>
    </lineage>
</organism>
<sequence length="426" mass="48559">MKKLNVLVFPCGSENAGEIYQALRYSVHVNQLVGASGVSDHGEFRFENYRGGLPLIDDESFDEAFLALLEESRTDIVFATHDSVAVKLALLAQRQGFYLVNGNPATAQITRYKSETYALFHDCRWVPVCYHPEYPVAEWPVLIKPDCGQGGRDVQRIDDEAQLLQVIKNVPQPLVVEYLPGEEITVDCFTDRNRQLIWAGPRSRERVRAGISMRSQKQNPDDEIMDIITTINSRLVFRGPWFVQLKKDKYGKWKLLEISCRIAGTMVFQRARGINLPLMTLHDFLERSITPLASEHITLVDRSVKTVSRINFPVEHVFIDLDDTLIINGHAVPAVMALLYQCKAQGKKLHLITRHISDPVDTLRQSAIAESLFDQVIHLTESTDKKSFYIPEKSLFIDNYFIERQDVARLKNVAVMDVDAVEFLLR</sequence>
<proteinExistence type="predicted"/>
<evidence type="ECO:0000313" key="4">
    <source>
        <dbReference type="Proteomes" id="UP000734343"/>
    </source>
</evidence>
<evidence type="ECO:0000256" key="1">
    <source>
        <dbReference type="PROSITE-ProRule" id="PRU00409"/>
    </source>
</evidence>
<gene>
    <name evidence="3" type="ORF">J1778_02060</name>
</gene>
<protein>
    <submittedName>
        <fullName evidence="3">ATP-grasp domain-containing protein</fullName>
    </submittedName>
</protein>
<dbReference type="Proteomes" id="UP000734343">
    <property type="component" value="Unassembled WGS sequence"/>
</dbReference>